<protein>
    <submittedName>
        <fullName evidence="1">Putative structural molecule</fullName>
    </submittedName>
</protein>
<accession>A0A7J7DR99</accession>
<comment type="caution">
    <text evidence="1">The sequence shown here is derived from an EMBL/GenBank/DDBJ whole genome shotgun (WGS) entry which is preliminary data.</text>
</comment>
<sequence length="113" mass="12891">MIWSSQTVTDSWLENAGNGLMGMQIVKKNGQMKFQVDILLGLKFSMTGTFVKSGNKTYNVIMDDAAIIAGQFGFPIEEMESKIKLELLYSDEKIRISRAYNNYIFVHVRTQKQ</sequence>
<gene>
    <name evidence="1" type="ORF">HS088_TW04G00758</name>
</gene>
<evidence type="ECO:0000313" key="2">
    <source>
        <dbReference type="Proteomes" id="UP000593562"/>
    </source>
</evidence>
<dbReference type="Proteomes" id="UP000593562">
    <property type="component" value="Unassembled WGS sequence"/>
</dbReference>
<dbReference type="AlphaFoldDB" id="A0A7J7DR99"/>
<name>A0A7J7DR99_TRIWF</name>
<proteinExistence type="predicted"/>
<evidence type="ECO:0000313" key="1">
    <source>
        <dbReference type="EMBL" id="KAF5748799.1"/>
    </source>
</evidence>
<dbReference type="EMBL" id="JAAARO010000004">
    <property type="protein sequence ID" value="KAF5748799.1"/>
    <property type="molecule type" value="Genomic_DNA"/>
</dbReference>
<dbReference type="InParanoid" id="A0A7J7DR99"/>
<organism evidence="1 2">
    <name type="scientific">Tripterygium wilfordii</name>
    <name type="common">Thunder God vine</name>
    <dbReference type="NCBI Taxonomy" id="458696"/>
    <lineage>
        <taxon>Eukaryota</taxon>
        <taxon>Viridiplantae</taxon>
        <taxon>Streptophyta</taxon>
        <taxon>Embryophyta</taxon>
        <taxon>Tracheophyta</taxon>
        <taxon>Spermatophyta</taxon>
        <taxon>Magnoliopsida</taxon>
        <taxon>eudicotyledons</taxon>
        <taxon>Gunneridae</taxon>
        <taxon>Pentapetalae</taxon>
        <taxon>rosids</taxon>
        <taxon>fabids</taxon>
        <taxon>Celastrales</taxon>
        <taxon>Celastraceae</taxon>
        <taxon>Tripterygium</taxon>
    </lineage>
</organism>
<reference evidence="1 2" key="1">
    <citation type="journal article" date="2020" name="Nat. Commun.">
        <title>Genome of Tripterygium wilfordii and identification of cytochrome P450 involved in triptolide biosynthesis.</title>
        <authorList>
            <person name="Tu L."/>
            <person name="Su P."/>
            <person name="Zhang Z."/>
            <person name="Gao L."/>
            <person name="Wang J."/>
            <person name="Hu T."/>
            <person name="Zhou J."/>
            <person name="Zhang Y."/>
            <person name="Zhao Y."/>
            <person name="Liu Y."/>
            <person name="Song Y."/>
            <person name="Tong Y."/>
            <person name="Lu Y."/>
            <person name="Yang J."/>
            <person name="Xu C."/>
            <person name="Jia M."/>
            <person name="Peters R.J."/>
            <person name="Huang L."/>
            <person name="Gao W."/>
        </authorList>
    </citation>
    <scope>NUCLEOTIDE SEQUENCE [LARGE SCALE GENOMIC DNA]</scope>
    <source>
        <strain evidence="2">cv. XIE 37</strain>
        <tissue evidence="1">Leaf</tissue>
    </source>
</reference>
<keyword evidence="2" id="KW-1185">Reference proteome</keyword>